<gene>
    <name evidence="2" type="ORF">LX83_004598</name>
</gene>
<feature type="domain" description="dTDP-4-dehydro-6-deoxy-alpha-D-glucopyranose 2,3-dehydratase" evidence="1">
    <location>
        <begin position="39"/>
        <end position="238"/>
    </location>
</feature>
<keyword evidence="3" id="KW-1185">Reference proteome</keyword>
<dbReference type="InterPro" id="IPR005212">
    <property type="entry name" value="EvaA-like"/>
</dbReference>
<protein>
    <submittedName>
        <fullName evidence="2">Oxidase EvaA</fullName>
    </submittedName>
</protein>
<name>A0AAE3GGJ2_9PSEU</name>
<reference evidence="2" key="1">
    <citation type="submission" date="2022-06" db="EMBL/GenBank/DDBJ databases">
        <title>Genomic Encyclopedia of Archaeal and Bacterial Type Strains, Phase II (KMG-II): from individual species to whole genera.</title>
        <authorList>
            <person name="Goeker M."/>
        </authorList>
    </citation>
    <scope>NUCLEOTIDE SEQUENCE</scope>
    <source>
        <strain evidence="2">DSM 43935</strain>
    </source>
</reference>
<dbReference type="Proteomes" id="UP001206128">
    <property type="component" value="Unassembled WGS sequence"/>
</dbReference>
<comment type="caution">
    <text evidence="2">The sequence shown here is derived from an EMBL/GenBank/DDBJ whole genome shotgun (WGS) entry which is preliminary data.</text>
</comment>
<evidence type="ECO:0000313" key="2">
    <source>
        <dbReference type="EMBL" id="MCP2167725.1"/>
    </source>
</evidence>
<feature type="domain" description="dTDP-4-dehydro-6-deoxy-alpha-D-glucopyranose 2,3-dehydratase" evidence="1">
    <location>
        <begin position="279"/>
        <end position="480"/>
    </location>
</feature>
<dbReference type="Pfam" id="PF03559">
    <property type="entry name" value="Hexose_dehydrat"/>
    <property type="match status" value="2"/>
</dbReference>
<sequence>MAVTGVPRATAVAAREVAAPARLARSALTRRALVGPDADRWFADRSAAADLAVRHVPLDGLTGWHTDPRTGDLAHDSGRFFAVRGIEVTVPDQEVSHWNQPIIHQPEVGVLGILVREFGGVPHLLMQAKVEPGNVNGVQLSPTVQATRSNYTGVHRGRSVPYLSHFLDVPGERVLVDVRHSEQGAWFYRKRNRNVVVEVDEDLPVLDGFRWFTLGEVHQMLARDNAVNMDARTVLACLPFAGEGIAAALAGDGGGRGDGFRAALARSCEPGAGSAHTTGELLRWISEIRTRVDLRTAPRPLAGLSDWRHHPDRVSHRTGAFFDVVGVAVHAPDREVAHWAQPMIRPCGLGLAAFLVTRIGGVLHALVHARAEAGCADVVELAPTVQCTPANYRHLPARARPRYLDAVLGARPERVRLAVTQSEEGGRFYHARTRHVVVEVDAPDGAETPRHRWVALHQFVDLLRHSHYVNIQARSLVACLYGLAVR</sequence>
<dbReference type="AlphaFoldDB" id="A0AAE3GGJ2"/>
<dbReference type="InterPro" id="IPR038153">
    <property type="entry name" value="EvaA-like_sf"/>
</dbReference>
<dbReference type="Gene3D" id="3.90.79.40">
    <property type="entry name" value="EvaA sugar 2,3-dehydratase subunit"/>
    <property type="match status" value="2"/>
</dbReference>
<organism evidence="2 3">
    <name type="scientific">Goodfellowiella coeruleoviolacea</name>
    <dbReference type="NCBI Taxonomy" id="334858"/>
    <lineage>
        <taxon>Bacteria</taxon>
        <taxon>Bacillati</taxon>
        <taxon>Actinomycetota</taxon>
        <taxon>Actinomycetes</taxon>
        <taxon>Pseudonocardiales</taxon>
        <taxon>Pseudonocardiaceae</taxon>
        <taxon>Goodfellowiella</taxon>
    </lineage>
</organism>
<dbReference type="GO" id="GO:0016829">
    <property type="term" value="F:lyase activity"/>
    <property type="evidence" value="ECO:0007669"/>
    <property type="project" value="InterPro"/>
</dbReference>
<proteinExistence type="predicted"/>
<dbReference type="EMBL" id="JAMTCK010000011">
    <property type="protein sequence ID" value="MCP2167725.1"/>
    <property type="molecule type" value="Genomic_DNA"/>
</dbReference>
<accession>A0AAE3GGJ2</accession>
<evidence type="ECO:0000313" key="3">
    <source>
        <dbReference type="Proteomes" id="UP001206128"/>
    </source>
</evidence>
<dbReference type="RefSeq" id="WP_253774875.1">
    <property type="nucleotide sequence ID" value="NZ_JAMTCK010000011.1"/>
</dbReference>
<evidence type="ECO:0000259" key="1">
    <source>
        <dbReference type="Pfam" id="PF03559"/>
    </source>
</evidence>